<dbReference type="PIRSF" id="PIRSF023381">
    <property type="entry name" value="MannP-dilichol_defect-1p"/>
    <property type="match status" value="1"/>
</dbReference>
<proteinExistence type="inferred from homology"/>
<gene>
    <name evidence="10" type="primary">MPDU1A</name>
</gene>
<accession>A0A1A8BNE5</accession>
<dbReference type="GO" id="GO:0016020">
    <property type="term" value="C:membrane"/>
    <property type="evidence" value="ECO:0007669"/>
    <property type="project" value="UniProtKB-SubCell"/>
</dbReference>
<reference evidence="10" key="1">
    <citation type="submission" date="2016-05" db="EMBL/GenBank/DDBJ databases">
        <authorList>
            <person name="Lavstsen T."/>
            <person name="Jespersen J.S."/>
        </authorList>
    </citation>
    <scope>NUCLEOTIDE SEQUENCE</scope>
    <source>
        <tissue evidence="10">Brain</tissue>
    </source>
</reference>
<evidence type="ECO:0000256" key="4">
    <source>
        <dbReference type="ARBA" id="ARBA00022737"/>
    </source>
</evidence>
<evidence type="ECO:0000313" key="10">
    <source>
        <dbReference type="EMBL" id="SBP68030.1"/>
    </source>
</evidence>
<dbReference type="GO" id="GO:0009312">
    <property type="term" value="P:oligosaccharide biosynthetic process"/>
    <property type="evidence" value="ECO:0007669"/>
    <property type="project" value="TreeGrafter"/>
</dbReference>
<evidence type="ECO:0000256" key="3">
    <source>
        <dbReference type="ARBA" id="ARBA00022692"/>
    </source>
</evidence>
<evidence type="ECO:0000256" key="8">
    <source>
        <dbReference type="PIRNR" id="PIRNR023381"/>
    </source>
</evidence>
<dbReference type="SMART" id="SM00679">
    <property type="entry name" value="CTNS"/>
    <property type="match status" value="2"/>
</dbReference>
<sequence length="241" mass="26581">MDTFPVFKDFLVGFLMPEKCYEEFFVHLHLHAPCLKFVLNKVLGFWIILDTFLAQLPQLLKILWRRSSEGLSLSSFLLQLYAFSCPAVYAVANKFPFFAWADRLLTLPQTAAIVFLILHYRGETLRGLLLLLGFAGVMFLLASYAAAAVVSLMEASSVAALITSKVIQAATNYHNGHTGHLSTVSLFLMWMGSLGVAAVSLQNDGSLVALSHVLSSCLSSVLLYQVLFYTSGMTTDAKKRA</sequence>
<feature type="transmembrane region" description="Helical" evidence="9">
    <location>
        <begin position="179"/>
        <end position="201"/>
    </location>
</feature>
<feature type="transmembrane region" description="Helical" evidence="9">
    <location>
        <begin position="71"/>
        <end position="91"/>
    </location>
</feature>
<evidence type="ECO:0000256" key="6">
    <source>
        <dbReference type="ARBA" id="ARBA00023136"/>
    </source>
</evidence>
<feature type="transmembrane region" description="Helical" evidence="9">
    <location>
        <begin position="125"/>
        <end position="142"/>
    </location>
</feature>
<comment type="subcellular location">
    <subcellularLocation>
        <location evidence="1 8">Membrane</location>
        <topology evidence="1 8">Multi-pass membrane protein</topology>
    </subcellularLocation>
</comment>
<feature type="transmembrane region" description="Helical" evidence="9">
    <location>
        <begin position="43"/>
        <end position="64"/>
    </location>
</feature>
<evidence type="ECO:0000256" key="1">
    <source>
        <dbReference type="ARBA" id="ARBA00004141"/>
    </source>
</evidence>
<dbReference type="Pfam" id="PF04193">
    <property type="entry name" value="PQ-loop"/>
    <property type="match status" value="1"/>
</dbReference>
<keyword evidence="5 8" id="KW-1133">Transmembrane helix</keyword>
<evidence type="ECO:0000256" key="2">
    <source>
        <dbReference type="ARBA" id="ARBA00022448"/>
    </source>
</evidence>
<keyword evidence="3 8" id="KW-0812">Transmembrane</keyword>
<dbReference type="Gene3D" id="1.20.1280.290">
    <property type="match status" value="1"/>
</dbReference>
<feature type="transmembrane region" description="Helical" evidence="9">
    <location>
        <begin position="207"/>
        <end position="230"/>
    </location>
</feature>
<name>A0A1A8BNE5_NOTKA</name>
<evidence type="ECO:0000256" key="7">
    <source>
        <dbReference type="ARBA" id="ARBA00038475"/>
    </source>
</evidence>
<organism evidence="10">
    <name type="scientific">Nothobranchius kadleci</name>
    <name type="common">African annual killifish</name>
    <dbReference type="NCBI Taxonomy" id="1051664"/>
    <lineage>
        <taxon>Eukaryota</taxon>
        <taxon>Metazoa</taxon>
        <taxon>Chordata</taxon>
        <taxon>Craniata</taxon>
        <taxon>Vertebrata</taxon>
        <taxon>Euteleostomi</taxon>
        <taxon>Actinopterygii</taxon>
        <taxon>Neopterygii</taxon>
        <taxon>Teleostei</taxon>
        <taxon>Neoteleostei</taxon>
        <taxon>Acanthomorphata</taxon>
        <taxon>Ovalentaria</taxon>
        <taxon>Atherinomorphae</taxon>
        <taxon>Cyprinodontiformes</taxon>
        <taxon>Nothobranchiidae</taxon>
        <taxon>Nothobranchius</taxon>
    </lineage>
</organism>
<reference evidence="10" key="2">
    <citation type="submission" date="2016-06" db="EMBL/GenBank/DDBJ databases">
        <title>The genome of a short-lived fish provides insights into sex chromosome evolution and the genetic control of aging.</title>
        <authorList>
            <person name="Reichwald K."/>
            <person name="Felder M."/>
            <person name="Petzold A."/>
            <person name="Koch P."/>
            <person name="Groth M."/>
            <person name="Platzer M."/>
        </authorList>
    </citation>
    <scope>NUCLEOTIDE SEQUENCE</scope>
    <source>
        <tissue evidence="10">Brain</tissue>
    </source>
</reference>
<evidence type="ECO:0000256" key="9">
    <source>
        <dbReference type="SAM" id="Phobius"/>
    </source>
</evidence>
<dbReference type="InterPro" id="IPR006603">
    <property type="entry name" value="PQ-loop_rpt"/>
</dbReference>
<dbReference type="PANTHER" id="PTHR12226:SF2">
    <property type="entry name" value="MANNOSE-P-DOLICHOL UTILIZATION DEFECT 1 PROTEIN"/>
    <property type="match status" value="1"/>
</dbReference>
<evidence type="ECO:0000256" key="5">
    <source>
        <dbReference type="ARBA" id="ARBA00022989"/>
    </source>
</evidence>
<dbReference type="EMBL" id="HADZ01004089">
    <property type="protein sequence ID" value="SBP68030.1"/>
    <property type="molecule type" value="Transcribed_RNA"/>
</dbReference>
<comment type="similarity">
    <text evidence="7">Belongs to the MPDU1 (TC 2.A.43.3) family.</text>
</comment>
<keyword evidence="6 8" id="KW-0472">Membrane</keyword>
<dbReference type="AlphaFoldDB" id="A0A1A8BNE5"/>
<feature type="transmembrane region" description="Helical" evidence="9">
    <location>
        <begin position="97"/>
        <end position="118"/>
    </location>
</feature>
<dbReference type="PANTHER" id="PTHR12226">
    <property type="entry name" value="MANNOSE-P-DOLICHOL UTILIZATION DEFECT 1 LEC35 -RELATED"/>
    <property type="match status" value="1"/>
</dbReference>
<keyword evidence="4" id="KW-0677">Repeat</keyword>
<dbReference type="InterPro" id="IPR016817">
    <property type="entry name" value="MannP-dilichol_defect-1"/>
</dbReference>
<keyword evidence="2" id="KW-0813">Transport</keyword>
<protein>
    <recommendedName>
        <fullName evidence="8">Solute carrier family 66 member 3</fullName>
    </recommendedName>
</protein>